<dbReference type="InterPro" id="IPR000086">
    <property type="entry name" value="NUDIX_hydrolase_dom"/>
</dbReference>
<reference evidence="2 3" key="1">
    <citation type="submission" date="2019-03" db="EMBL/GenBank/DDBJ databases">
        <title>Complete Genome Sequence of Leuconostoc kimchii strain NKJ218 Isolated from Homemade Kimchi.</title>
        <authorList>
            <person name="Jung J.Y."/>
            <person name="Jin H.M."/>
            <person name="Jung J.-W."/>
            <person name="Lee S.-Y."/>
            <person name="Ryu B.-G."/>
            <person name="Han S.-S."/>
            <person name="Kang H.K."/>
            <person name="Choi H.W."/>
            <person name="Chung E.J."/>
            <person name="Choi K.-M."/>
        </authorList>
    </citation>
    <scope>NUCLEOTIDE SEQUENCE [LARGE SCALE GENOMIC DNA]</scope>
    <source>
        <strain evidence="2 3">NKJ218</strain>
    </source>
</reference>
<dbReference type="EMBL" id="CP037939">
    <property type="protein sequence ID" value="QBR46920.1"/>
    <property type="molecule type" value="Genomic_DNA"/>
</dbReference>
<dbReference type="InterPro" id="IPR015797">
    <property type="entry name" value="NUDIX_hydrolase-like_dom_sf"/>
</dbReference>
<keyword evidence="3" id="KW-1185">Reference proteome</keyword>
<dbReference type="PANTHER" id="PTHR10885:SF0">
    <property type="entry name" value="ISOPENTENYL-DIPHOSPHATE DELTA-ISOMERASE"/>
    <property type="match status" value="1"/>
</dbReference>
<organism evidence="2 3">
    <name type="scientific">Leuconostoc kimchii</name>
    <dbReference type="NCBI Taxonomy" id="136609"/>
    <lineage>
        <taxon>Bacteria</taxon>
        <taxon>Bacillati</taxon>
        <taxon>Bacillota</taxon>
        <taxon>Bacilli</taxon>
        <taxon>Lactobacillales</taxon>
        <taxon>Lactobacillaceae</taxon>
        <taxon>Leuconostoc</taxon>
    </lineage>
</organism>
<dbReference type="PROSITE" id="PS51462">
    <property type="entry name" value="NUDIX"/>
    <property type="match status" value="1"/>
</dbReference>
<gene>
    <name evidence="2" type="ORF">EW139_01745</name>
</gene>
<protein>
    <submittedName>
        <fullName evidence="2">NUDIX domain-containing protein</fullName>
    </submittedName>
</protein>
<evidence type="ECO:0000313" key="2">
    <source>
        <dbReference type="EMBL" id="QBR46920.1"/>
    </source>
</evidence>
<accession>A0ABX5SHU7</accession>
<evidence type="ECO:0000259" key="1">
    <source>
        <dbReference type="PROSITE" id="PS51462"/>
    </source>
</evidence>
<evidence type="ECO:0000313" key="3">
    <source>
        <dbReference type="Proteomes" id="UP000295756"/>
    </source>
</evidence>
<dbReference type="PANTHER" id="PTHR10885">
    <property type="entry name" value="ISOPENTENYL-DIPHOSPHATE DELTA-ISOMERASE"/>
    <property type="match status" value="1"/>
</dbReference>
<dbReference type="CDD" id="cd04693">
    <property type="entry name" value="NUDIX_Hydrolase"/>
    <property type="match status" value="1"/>
</dbReference>
<feature type="domain" description="Nudix hydrolase" evidence="1">
    <location>
        <begin position="39"/>
        <end position="169"/>
    </location>
</feature>
<sequence>MLKKDERADKLDEMWDIYDENRQLTGRKHLRGRKLGIGEYHLVVNALIFNVDGQILMQQRSFNKMSYPGIWTTATGGSALTGENSQQAIIRELSEELSLSVTPNQLQFVNSIQYTDWIEDWFVVSTDISIRQLVYQRSEIEAIRWTTLKEAIKINNYNGVNDSTLLTKARALLFNNDKTNSYT</sequence>
<dbReference type="Proteomes" id="UP000295756">
    <property type="component" value="Chromosome"/>
</dbReference>
<proteinExistence type="predicted"/>
<name>A0ABX5SHU7_9LACO</name>
<dbReference type="Gene3D" id="3.90.79.10">
    <property type="entry name" value="Nucleoside Triphosphate Pyrophosphohydrolase"/>
    <property type="match status" value="1"/>
</dbReference>
<dbReference type="RefSeq" id="WP_134833452.1">
    <property type="nucleotide sequence ID" value="NZ_CP037939.1"/>
</dbReference>
<dbReference type="Pfam" id="PF00293">
    <property type="entry name" value="NUDIX"/>
    <property type="match status" value="1"/>
</dbReference>
<dbReference type="SUPFAM" id="SSF55811">
    <property type="entry name" value="Nudix"/>
    <property type="match status" value="1"/>
</dbReference>